<protein>
    <submittedName>
        <fullName evidence="2">Scaffolding protein</fullName>
    </submittedName>
</protein>
<evidence type="ECO:0000256" key="1">
    <source>
        <dbReference type="SAM" id="MobiDB-lite"/>
    </source>
</evidence>
<feature type="region of interest" description="Disordered" evidence="1">
    <location>
        <begin position="1"/>
        <end position="47"/>
    </location>
</feature>
<dbReference type="EMBL" id="OL634959">
    <property type="protein sequence ID" value="UMO77778.1"/>
    <property type="molecule type" value="Genomic_DNA"/>
</dbReference>
<sequence>MADDNINGVQPAPTGTPTPPAGHGGAQFAGQSPGWVANPGGMGNTGTFTQEQVKAMVADAVAKATQGLPKAPPTSFNSNGTPNTSPHAANHEPLVDFGGSLNSFDVNSIDDPVLRSMATMFKSSVPDMDLDRALANAISYGDPNLIDIAYIKDKAGQNAPHLINLAAGIVNTINAQSEAMEQSVYQEVGGRQVWDASVAVFNRSASPEIKATVATMLDSGKANLIKAGARMVAEFGKSSGMIPKDGFRLDPVSAPYANQGLSKAQFQQEILKLDSNAPDYADKYNALIQRRVVGKRLNLN</sequence>
<evidence type="ECO:0000313" key="3">
    <source>
        <dbReference type="Proteomes" id="UP001061889"/>
    </source>
</evidence>
<name>A0A976QWN3_9CAUD</name>
<reference evidence="2" key="1">
    <citation type="submission" date="2021-11" db="EMBL/GenBank/DDBJ databases">
        <title>Phage-based biocontrol of nitrification in agricultural soil.</title>
        <authorList>
            <person name="Muniesa M."/>
            <person name="Quiros P."/>
            <person name="Salaet I."/>
        </authorList>
    </citation>
    <scope>NUCLEOTIDE SEQUENCE</scope>
</reference>
<dbReference type="Proteomes" id="UP001061889">
    <property type="component" value="Segment"/>
</dbReference>
<organism evidence="2 3">
    <name type="scientific">Bacteriophage Phi NF-1</name>
    <dbReference type="NCBI Taxonomy" id="2900273"/>
    <lineage>
        <taxon>Viruses</taxon>
        <taxon>Duplodnaviria</taxon>
        <taxon>Heunggongvirae</taxon>
        <taxon>Uroviricota</taxon>
        <taxon>Caudoviricetes</taxon>
        <taxon>Autographivirales</taxon>
        <taxon>Autoscriptoviridae</taxon>
        <taxon>Catalonvirus</taxon>
        <taxon>Catalonvirus NF1</taxon>
    </lineage>
</organism>
<proteinExistence type="predicted"/>
<keyword evidence="3" id="KW-1185">Reference proteome</keyword>
<feature type="region of interest" description="Disordered" evidence="1">
    <location>
        <begin position="66"/>
        <end position="92"/>
    </location>
</feature>
<accession>A0A976QWN3</accession>
<feature type="compositionally biased region" description="Polar residues" evidence="1">
    <location>
        <begin position="74"/>
        <end position="87"/>
    </location>
</feature>
<evidence type="ECO:0000313" key="2">
    <source>
        <dbReference type="EMBL" id="UMO77778.1"/>
    </source>
</evidence>